<reference evidence="1 2" key="1">
    <citation type="submission" date="2019-11" db="EMBL/GenBank/DDBJ databases">
        <title>Genome of Strain BIT-d1.</title>
        <authorList>
            <person name="Yang Y."/>
        </authorList>
    </citation>
    <scope>NUCLEOTIDE SEQUENCE [LARGE SCALE GENOMIC DNA]</scope>
    <source>
        <strain evidence="1 2">BIT-d1</strain>
    </source>
</reference>
<protein>
    <submittedName>
        <fullName evidence="1">Uncharacterized protein</fullName>
    </submittedName>
</protein>
<comment type="caution">
    <text evidence="1">The sequence shown here is derived from an EMBL/GenBank/DDBJ whole genome shotgun (WGS) entry which is preliminary data.</text>
</comment>
<keyword evidence="2" id="KW-1185">Reference proteome</keyword>
<evidence type="ECO:0000313" key="2">
    <source>
        <dbReference type="Proteomes" id="UP000438760"/>
    </source>
</evidence>
<name>A0A6I3LNS4_9FLAO</name>
<evidence type="ECO:0000313" key="1">
    <source>
        <dbReference type="EMBL" id="MTG99534.1"/>
    </source>
</evidence>
<dbReference type="AlphaFoldDB" id="A0A6I3LNS4"/>
<accession>A0A6I3LNS4</accession>
<sequence length="89" mass="10492">MIDPKLTKILSKVYLHKNTVAYDSDKKFYTYQLQPDNIKEKDLSLLTASGYSINQIEHYQHNQVVQDLRTIVNQEGLEHKIYHLFIKAI</sequence>
<feature type="non-terminal residue" evidence="1">
    <location>
        <position position="89"/>
    </location>
</feature>
<organism evidence="1 2">
    <name type="scientific">Myroides albus</name>
    <dbReference type="NCBI Taxonomy" id="2562892"/>
    <lineage>
        <taxon>Bacteria</taxon>
        <taxon>Pseudomonadati</taxon>
        <taxon>Bacteroidota</taxon>
        <taxon>Flavobacteriia</taxon>
        <taxon>Flavobacteriales</taxon>
        <taxon>Flavobacteriaceae</taxon>
        <taxon>Myroides</taxon>
    </lineage>
</organism>
<dbReference type="EMBL" id="WMJX01000143">
    <property type="protein sequence ID" value="MTG99534.1"/>
    <property type="molecule type" value="Genomic_DNA"/>
</dbReference>
<gene>
    <name evidence="1" type="ORF">GJV76_15670</name>
</gene>
<proteinExistence type="predicted"/>
<dbReference type="Proteomes" id="UP000438760">
    <property type="component" value="Unassembled WGS sequence"/>
</dbReference>